<organism evidence="1 2">
    <name type="scientific">Triplophysa tibetana</name>
    <dbReference type="NCBI Taxonomy" id="1572043"/>
    <lineage>
        <taxon>Eukaryota</taxon>
        <taxon>Metazoa</taxon>
        <taxon>Chordata</taxon>
        <taxon>Craniata</taxon>
        <taxon>Vertebrata</taxon>
        <taxon>Euteleostomi</taxon>
        <taxon>Actinopterygii</taxon>
        <taxon>Neopterygii</taxon>
        <taxon>Teleostei</taxon>
        <taxon>Ostariophysi</taxon>
        <taxon>Cypriniformes</taxon>
        <taxon>Nemacheilidae</taxon>
        <taxon>Triplophysa</taxon>
    </lineage>
</organism>
<sequence>MFSSYKRVDADGHPRQYATAINVPKVQCQAGFNPSQKNFLTQEDAKNVRNVIGDESTALYQGQQLIAAGNKNREHPKKKNEIVQIHSESLLLNPPKNPPGNSPMTNLLNRNKQNCSVFYTLNSPCVDTCLNEKGPYSILKALDSWKKHSGIKAFVFKEFWKFDLEKDLQSKFKLVASRVPLYRCVTETKCYACKGEGNDPIDQNCLPPKTNKP</sequence>
<dbReference type="InterPro" id="IPR040958">
    <property type="entry name" value="SNAD1"/>
</dbReference>
<accession>A0A5A9MXZ5</accession>
<dbReference type="Proteomes" id="UP000324632">
    <property type="component" value="Chromosome 25"/>
</dbReference>
<dbReference type="EMBL" id="SOYY01000025">
    <property type="protein sequence ID" value="KAA0701735.1"/>
    <property type="molecule type" value="Genomic_DNA"/>
</dbReference>
<dbReference type="AlphaFoldDB" id="A0A5A9MXZ5"/>
<evidence type="ECO:0000313" key="1">
    <source>
        <dbReference type="EMBL" id="KAA0701735.1"/>
    </source>
</evidence>
<name>A0A5A9MXZ5_9TELE</name>
<keyword evidence="2" id="KW-1185">Reference proteome</keyword>
<comment type="caution">
    <text evidence="1">The sequence shown here is derived from an EMBL/GenBank/DDBJ whole genome shotgun (WGS) entry which is preliminary data.</text>
</comment>
<protein>
    <submittedName>
        <fullName evidence="1">Uncharacterized protein</fullName>
    </submittedName>
</protein>
<gene>
    <name evidence="1" type="ORF">E1301_Tti021202</name>
</gene>
<dbReference type="Pfam" id="PF18744">
    <property type="entry name" value="SNAD1"/>
    <property type="match status" value="1"/>
</dbReference>
<evidence type="ECO:0000313" key="2">
    <source>
        <dbReference type="Proteomes" id="UP000324632"/>
    </source>
</evidence>
<proteinExistence type="predicted"/>
<reference evidence="1 2" key="1">
    <citation type="journal article" date="2019" name="Mol. Ecol. Resour.">
        <title>Chromosome-level genome assembly of Triplophysa tibetana, a fish adapted to the harsh high-altitude environment of the Tibetan Plateau.</title>
        <authorList>
            <person name="Yang X."/>
            <person name="Liu H."/>
            <person name="Ma Z."/>
            <person name="Zou Y."/>
            <person name="Zou M."/>
            <person name="Mao Y."/>
            <person name="Li X."/>
            <person name="Wang H."/>
            <person name="Chen T."/>
            <person name="Wang W."/>
            <person name="Yang R."/>
        </authorList>
    </citation>
    <scope>NUCLEOTIDE SEQUENCE [LARGE SCALE GENOMIC DNA]</scope>
    <source>
        <strain evidence="1">TTIB1903HZAU</strain>
        <tissue evidence="1">Muscle</tissue>
    </source>
</reference>